<dbReference type="Proteomes" id="UP001152484">
    <property type="component" value="Unassembled WGS sequence"/>
</dbReference>
<dbReference type="SUPFAM" id="SSF81383">
    <property type="entry name" value="F-box domain"/>
    <property type="match status" value="1"/>
</dbReference>
<gene>
    <name evidence="3" type="ORF">CEURO_LOCUS3266</name>
</gene>
<dbReference type="Gene3D" id="1.20.1280.50">
    <property type="match status" value="1"/>
</dbReference>
<feature type="compositionally biased region" description="Basic and acidic residues" evidence="1">
    <location>
        <begin position="18"/>
        <end position="36"/>
    </location>
</feature>
<reference evidence="3" key="1">
    <citation type="submission" date="2022-07" db="EMBL/GenBank/DDBJ databases">
        <authorList>
            <person name="Macas J."/>
            <person name="Novak P."/>
            <person name="Neumann P."/>
        </authorList>
    </citation>
    <scope>NUCLEOTIDE SEQUENCE</scope>
</reference>
<protein>
    <recommendedName>
        <fullName evidence="2">F-box domain-containing protein</fullName>
    </recommendedName>
</protein>
<sequence>MSDEGTRVFGEEMGEYEELGKGEERDVGEGDEIREKGEFGVVEGMKELGEGDEFTAENGVIEGEEFVYENEFGKDEASVLLENDRETMSSMSVPSSNKQIKYMSIDRLSALPDALLICILSFLSTKKAARASILSKRWQHLWTDLPKLKFKEKSCEREKILKTVNRVHRTLGIRRENYLKWFYIDFHYYESFALDVDSWVGYVVKHKVKNVTLALNPQGVLYKLPQSMYSSSCFTFLSLRGCDLVPQRTVDRKYLTVLSLNDAKLNEHVIEKILSGCPVMHRLILCQCWGLSYLKIDSPCVSELVLIDREDGEAQPLLEVSAPYVQTLSISICPTNEWRLTNISCVTHAGIAFIGSDWDSDSYEVMSNLEDLVGVLLHVKYLALSHMCIEVLSMSVEMYDMQLPESRREILEVQASADANVILGILCHLGSSHVDNSQHIESHKTQK</sequence>
<organism evidence="3 4">
    <name type="scientific">Cuscuta europaea</name>
    <name type="common">European dodder</name>
    <dbReference type="NCBI Taxonomy" id="41803"/>
    <lineage>
        <taxon>Eukaryota</taxon>
        <taxon>Viridiplantae</taxon>
        <taxon>Streptophyta</taxon>
        <taxon>Embryophyta</taxon>
        <taxon>Tracheophyta</taxon>
        <taxon>Spermatophyta</taxon>
        <taxon>Magnoliopsida</taxon>
        <taxon>eudicotyledons</taxon>
        <taxon>Gunneridae</taxon>
        <taxon>Pentapetalae</taxon>
        <taxon>asterids</taxon>
        <taxon>lamiids</taxon>
        <taxon>Solanales</taxon>
        <taxon>Convolvulaceae</taxon>
        <taxon>Cuscuteae</taxon>
        <taxon>Cuscuta</taxon>
        <taxon>Cuscuta subgen. Cuscuta</taxon>
    </lineage>
</organism>
<dbReference type="PROSITE" id="PS50181">
    <property type="entry name" value="FBOX"/>
    <property type="match status" value="1"/>
</dbReference>
<dbReference type="InterPro" id="IPR053781">
    <property type="entry name" value="F-box_AtFBL13-like"/>
</dbReference>
<dbReference type="InterPro" id="IPR001810">
    <property type="entry name" value="F-box_dom"/>
</dbReference>
<dbReference type="Pfam" id="PF23622">
    <property type="entry name" value="LRR_At1g61320_AtMIF1"/>
    <property type="match status" value="1"/>
</dbReference>
<feature type="domain" description="F-box" evidence="2">
    <location>
        <begin position="105"/>
        <end position="153"/>
    </location>
</feature>
<comment type="caution">
    <text evidence="3">The sequence shown here is derived from an EMBL/GenBank/DDBJ whole genome shotgun (WGS) entry which is preliminary data.</text>
</comment>
<evidence type="ECO:0000259" key="2">
    <source>
        <dbReference type="PROSITE" id="PS50181"/>
    </source>
</evidence>
<keyword evidence="4" id="KW-1185">Reference proteome</keyword>
<feature type="region of interest" description="Disordered" evidence="1">
    <location>
        <begin position="1"/>
        <end position="36"/>
    </location>
</feature>
<proteinExistence type="predicted"/>
<dbReference type="EMBL" id="CAMAPE010000005">
    <property type="protein sequence ID" value="CAH9069535.1"/>
    <property type="molecule type" value="Genomic_DNA"/>
</dbReference>
<feature type="compositionally biased region" description="Basic and acidic residues" evidence="1">
    <location>
        <begin position="1"/>
        <end position="10"/>
    </location>
</feature>
<dbReference type="AlphaFoldDB" id="A0A9P0YNE7"/>
<dbReference type="InterPro" id="IPR036047">
    <property type="entry name" value="F-box-like_dom_sf"/>
</dbReference>
<dbReference type="InterPro" id="IPR055294">
    <property type="entry name" value="FBL60-like"/>
</dbReference>
<evidence type="ECO:0000256" key="1">
    <source>
        <dbReference type="SAM" id="MobiDB-lite"/>
    </source>
</evidence>
<dbReference type="PANTHER" id="PTHR31293:SF12">
    <property type="entry name" value="RNI-LIKE SUPERFAMILY PROTEIN"/>
    <property type="match status" value="1"/>
</dbReference>
<dbReference type="OrthoDB" id="1041001at2759"/>
<accession>A0A9P0YNE7</accession>
<dbReference type="InterPro" id="IPR055357">
    <property type="entry name" value="LRR_At1g61320_AtMIF1"/>
</dbReference>
<dbReference type="SMART" id="SM00256">
    <property type="entry name" value="FBOX"/>
    <property type="match status" value="1"/>
</dbReference>
<dbReference type="Pfam" id="PF00646">
    <property type="entry name" value="F-box"/>
    <property type="match status" value="1"/>
</dbReference>
<evidence type="ECO:0000313" key="4">
    <source>
        <dbReference type="Proteomes" id="UP001152484"/>
    </source>
</evidence>
<dbReference type="PANTHER" id="PTHR31293">
    <property type="entry name" value="RNI-LIKE SUPERFAMILY PROTEIN"/>
    <property type="match status" value="1"/>
</dbReference>
<evidence type="ECO:0000313" key="3">
    <source>
        <dbReference type="EMBL" id="CAH9069535.1"/>
    </source>
</evidence>
<dbReference type="CDD" id="cd22160">
    <property type="entry name" value="F-box_AtFBL13-like"/>
    <property type="match status" value="1"/>
</dbReference>
<name>A0A9P0YNE7_CUSEU</name>